<comment type="similarity">
    <text evidence="1">Belongs to the universal ribosomal protein uL29 family.</text>
</comment>
<feature type="compositionally biased region" description="Basic residues" evidence="4">
    <location>
        <begin position="118"/>
        <end position="130"/>
    </location>
</feature>
<keyword evidence="7" id="KW-1185">Reference proteome</keyword>
<dbReference type="GO" id="GO:0000463">
    <property type="term" value="P:maturation of LSU-rRNA from tricistronic rRNA transcript (SSU-rRNA, 5.8S rRNA, LSU-rRNA)"/>
    <property type="evidence" value="ECO:0007669"/>
    <property type="project" value="InterPro"/>
</dbReference>
<evidence type="ECO:0000259" key="5">
    <source>
        <dbReference type="PROSITE" id="PS50994"/>
    </source>
</evidence>
<accession>A0A5N6LU16</accession>
<dbReference type="Proteomes" id="UP000326396">
    <property type="component" value="Linkage Group LG8"/>
</dbReference>
<comment type="caution">
    <text evidence="6">The sequence shown here is derived from an EMBL/GenBank/DDBJ whole genome shotgun (WGS) entry which is preliminary data.</text>
</comment>
<dbReference type="InterPro" id="IPR001854">
    <property type="entry name" value="Ribosomal_uL29"/>
</dbReference>
<evidence type="ECO:0000256" key="2">
    <source>
        <dbReference type="ARBA" id="ARBA00022980"/>
    </source>
</evidence>
<dbReference type="HAMAP" id="MF_00374">
    <property type="entry name" value="Ribosomal_uL29"/>
    <property type="match status" value="1"/>
</dbReference>
<dbReference type="AlphaFoldDB" id="A0A5N6LU16"/>
<evidence type="ECO:0000313" key="6">
    <source>
        <dbReference type="EMBL" id="KAD2805063.1"/>
    </source>
</evidence>
<dbReference type="Gene3D" id="1.10.287.310">
    <property type="match status" value="1"/>
</dbReference>
<feature type="compositionally biased region" description="Basic and acidic residues" evidence="4">
    <location>
        <begin position="514"/>
        <end position="524"/>
    </location>
</feature>
<dbReference type="CDD" id="cd00427">
    <property type="entry name" value="Ribosomal_L29_HIP"/>
    <property type="match status" value="1"/>
</dbReference>
<dbReference type="Pfam" id="PF00831">
    <property type="entry name" value="Ribosomal_L29"/>
    <property type="match status" value="1"/>
</dbReference>
<feature type="region of interest" description="Disordered" evidence="4">
    <location>
        <begin position="118"/>
        <end position="167"/>
    </location>
</feature>
<dbReference type="InterPro" id="IPR045059">
    <property type="entry name" value="Ribosomal_uL29_euk"/>
</dbReference>
<dbReference type="FunFam" id="1.10.287.310:FF:000002">
    <property type="entry name" value="60S ribosomal protein L35"/>
    <property type="match status" value="1"/>
</dbReference>
<dbReference type="GO" id="GO:0003729">
    <property type="term" value="F:mRNA binding"/>
    <property type="evidence" value="ECO:0007669"/>
    <property type="project" value="TreeGrafter"/>
</dbReference>
<dbReference type="GO" id="GO:0003735">
    <property type="term" value="F:structural constituent of ribosome"/>
    <property type="evidence" value="ECO:0007669"/>
    <property type="project" value="InterPro"/>
</dbReference>
<dbReference type="InterPro" id="IPR036049">
    <property type="entry name" value="Ribosomal_uL29_sf"/>
</dbReference>
<organism evidence="6 7">
    <name type="scientific">Mikania micrantha</name>
    <name type="common">bitter vine</name>
    <dbReference type="NCBI Taxonomy" id="192012"/>
    <lineage>
        <taxon>Eukaryota</taxon>
        <taxon>Viridiplantae</taxon>
        <taxon>Streptophyta</taxon>
        <taxon>Embryophyta</taxon>
        <taxon>Tracheophyta</taxon>
        <taxon>Spermatophyta</taxon>
        <taxon>Magnoliopsida</taxon>
        <taxon>eudicotyledons</taxon>
        <taxon>Gunneridae</taxon>
        <taxon>Pentapetalae</taxon>
        <taxon>asterids</taxon>
        <taxon>campanulids</taxon>
        <taxon>Asterales</taxon>
        <taxon>Asteraceae</taxon>
        <taxon>Asteroideae</taxon>
        <taxon>Heliantheae alliance</taxon>
        <taxon>Eupatorieae</taxon>
        <taxon>Mikania</taxon>
    </lineage>
</organism>
<protein>
    <recommendedName>
        <fullName evidence="5">Integrase catalytic domain-containing protein</fullName>
    </recommendedName>
</protein>
<dbReference type="NCBIfam" id="TIGR00012">
    <property type="entry name" value="L29"/>
    <property type="match status" value="1"/>
</dbReference>
<dbReference type="InterPro" id="IPR036397">
    <property type="entry name" value="RNaseH_sf"/>
</dbReference>
<dbReference type="SUPFAM" id="SSF53098">
    <property type="entry name" value="Ribonuclease H-like"/>
    <property type="match status" value="1"/>
</dbReference>
<dbReference type="Gene3D" id="6.10.250.3450">
    <property type="match status" value="1"/>
</dbReference>
<feature type="compositionally biased region" description="Basic and acidic residues" evidence="4">
    <location>
        <begin position="478"/>
        <end position="493"/>
    </location>
</feature>
<dbReference type="GO" id="GO:0022625">
    <property type="term" value="C:cytosolic large ribosomal subunit"/>
    <property type="evidence" value="ECO:0007669"/>
    <property type="project" value="InterPro"/>
</dbReference>
<feature type="domain" description="Integrase catalytic" evidence="5">
    <location>
        <begin position="176"/>
        <end position="344"/>
    </location>
</feature>
<keyword evidence="3" id="KW-0687">Ribonucleoprotein</keyword>
<name>A0A5N6LU16_9ASTR</name>
<dbReference type="FunFam" id="6.10.250.3450:FF:000001">
    <property type="entry name" value="60S ribosomal protein L35"/>
    <property type="match status" value="1"/>
</dbReference>
<dbReference type="GO" id="GO:0015074">
    <property type="term" value="P:DNA integration"/>
    <property type="evidence" value="ECO:0007669"/>
    <property type="project" value="InterPro"/>
</dbReference>
<evidence type="ECO:0000256" key="3">
    <source>
        <dbReference type="ARBA" id="ARBA00023274"/>
    </source>
</evidence>
<dbReference type="OrthoDB" id="528635at2759"/>
<dbReference type="SUPFAM" id="SSF46561">
    <property type="entry name" value="Ribosomal protein L29 (L29p)"/>
    <property type="match status" value="1"/>
</dbReference>
<gene>
    <name evidence="6" type="ORF">E3N88_38440</name>
</gene>
<dbReference type="InterPro" id="IPR001584">
    <property type="entry name" value="Integrase_cat-core"/>
</dbReference>
<dbReference type="PROSITE" id="PS50994">
    <property type="entry name" value="INTEGRASE"/>
    <property type="match status" value="1"/>
</dbReference>
<sequence>MLQFKYSNCDDPFALWKDLQQRFNHQKTVLLPAARDEWQNVTEEDVLEKTFGTFHASNAGLQMYLRVQGFKRYSDLNALLLVAEKNNEVLMKNHLARPTGSMALPEANDIRHNDAKTFKHTRGHGRGHGRGRFDKNRFNHPFKWNNNYNGRGRGRGRGSGRGLGRSQRANNYHNLQNENQQYKFENEVGDICGPIHPPCGPFRYFMVLIDASRRWSHVSLLSTRNMTFAKFLAQIIQLRAHFPNYTVNWVRLGNAGEFTSHAFNDYCMSIGIVVEHSVAHVHTQNGLAESLIKRLQLIARPLIMKTKLPVSIWGHAILHAGSLIHTRPSANHKYSPIQLASGQESNISHLRIFGCAVYVHIAPPQYTKMGPQRRLRSIIRYLEPLTCDVFTARFAYCHFDETNFPLLGGEKNIKEKNVSWCEHSLLYLDPRTKQCETEVQKIIHMQDITNQLPDAFTDTKRVTKSHIPAENAPARVEIPSKELDKDPTHESQRRLKHGRPIGSKDKNPRKRKGSEKERDHKENDSNEIQNIKTFPDEEMNDINREMSINYGHTNTLWNRYEMETIDEIFSYSVATRIKVHELREKSKSDLFAQLKDLKAELALLRVAKVTGGAPNKLSKIKVVRTGIAQVLTVISQTQKAKLREAYKNKKYLPLDLRPKKTRAIRRRLTKHQVSLKTEREKKKEKYFPLRKYAIKA</sequence>
<proteinExistence type="inferred from homology"/>
<dbReference type="GO" id="GO:0006412">
    <property type="term" value="P:translation"/>
    <property type="evidence" value="ECO:0007669"/>
    <property type="project" value="InterPro"/>
</dbReference>
<evidence type="ECO:0000256" key="1">
    <source>
        <dbReference type="ARBA" id="ARBA00009254"/>
    </source>
</evidence>
<evidence type="ECO:0000313" key="7">
    <source>
        <dbReference type="Proteomes" id="UP000326396"/>
    </source>
</evidence>
<dbReference type="EMBL" id="SZYD01000018">
    <property type="protein sequence ID" value="KAD2805063.1"/>
    <property type="molecule type" value="Genomic_DNA"/>
</dbReference>
<reference evidence="6 7" key="1">
    <citation type="submission" date="2019-05" db="EMBL/GenBank/DDBJ databases">
        <title>Mikania micrantha, genome provides insights into the molecular mechanism of rapid growth.</title>
        <authorList>
            <person name="Liu B."/>
        </authorList>
    </citation>
    <scope>NUCLEOTIDE SEQUENCE [LARGE SCALE GENOMIC DNA]</scope>
    <source>
        <strain evidence="6">NLD-2019</strain>
        <tissue evidence="6">Leaf</tissue>
    </source>
</reference>
<dbReference type="InterPro" id="IPR012337">
    <property type="entry name" value="RNaseH-like_sf"/>
</dbReference>
<evidence type="ECO:0000256" key="4">
    <source>
        <dbReference type="SAM" id="MobiDB-lite"/>
    </source>
</evidence>
<keyword evidence="2" id="KW-0689">Ribosomal protein</keyword>
<dbReference type="Gene3D" id="3.30.420.10">
    <property type="entry name" value="Ribonuclease H-like superfamily/Ribonuclease H"/>
    <property type="match status" value="1"/>
</dbReference>
<feature type="region of interest" description="Disordered" evidence="4">
    <location>
        <begin position="460"/>
        <end position="539"/>
    </location>
</feature>
<dbReference type="PANTHER" id="PTHR45722:SF2">
    <property type="entry name" value="LARGE RIBOSOMAL SUBUNIT PROTEIN UL29-RELATED"/>
    <property type="match status" value="1"/>
</dbReference>
<dbReference type="PANTHER" id="PTHR45722">
    <property type="entry name" value="60S RIBOSOMAL PROTEIN L35"/>
    <property type="match status" value="1"/>
</dbReference>